<gene>
    <name evidence="1" type="ORF">BU26DRAFT_123587</name>
</gene>
<dbReference type="EMBL" id="ML987206">
    <property type="protein sequence ID" value="KAF2242977.1"/>
    <property type="molecule type" value="Genomic_DNA"/>
</dbReference>
<dbReference type="AlphaFoldDB" id="A0A6A6HY88"/>
<name>A0A6A6HY88_9PLEO</name>
<dbReference type="GeneID" id="54572879"/>
<sequence length="154" mass="17468">MVPGRHRDPKCWDVSLTGKIDARFGTPAFLWLRCESGADAFWPEDPWSRVGVARSMTRSSPPRRASLTGLRSVRRVNRDAESFGPSRWGCYGPRLRFAAENLGEEWNSEAMIEFREYPECLALEKKDNAICDCESQDCQSLSQERIMKGPVIAP</sequence>
<dbReference type="Proteomes" id="UP000800094">
    <property type="component" value="Unassembled WGS sequence"/>
</dbReference>
<organism evidence="1 2">
    <name type="scientific">Trematosphaeria pertusa</name>
    <dbReference type="NCBI Taxonomy" id="390896"/>
    <lineage>
        <taxon>Eukaryota</taxon>
        <taxon>Fungi</taxon>
        <taxon>Dikarya</taxon>
        <taxon>Ascomycota</taxon>
        <taxon>Pezizomycotina</taxon>
        <taxon>Dothideomycetes</taxon>
        <taxon>Pleosporomycetidae</taxon>
        <taxon>Pleosporales</taxon>
        <taxon>Massarineae</taxon>
        <taxon>Trematosphaeriaceae</taxon>
        <taxon>Trematosphaeria</taxon>
    </lineage>
</organism>
<evidence type="ECO:0000313" key="1">
    <source>
        <dbReference type="EMBL" id="KAF2242977.1"/>
    </source>
</evidence>
<proteinExistence type="predicted"/>
<keyword evidence="2" id="KW-1185">Reference proteome</keyword>
<reference evidence="1" key="1">
    <citation type="journal article" date="2020" name="Stud. Mycol.">
        <title>101 Dothideomycetes genomes: a test case for predicting lifestyles and emergence of pathogens.</title>
        <authorList>
            <person name="Haridas S."/>
            <person name="Albert R."/>
            <person name="Binder M."/>
            <person name="Bloem J."/>
            <person name="Labutti K."/>
            <person name="Salamov A."/>
            <person name="Andreopoulos B."/>
            <person name="Baker S."/>
            <person name="Barry K."/>
            <person name="Bills G."/>
            <person name="Bluhm B."/>
            <person name="Cannon C."/>
            <person name="Castanera R."/>
            <person name="Culley D."/>
            <person name="Daum C."/>
            <person name="Ezra D."/>
            <person name="Gonzalez J."/>
            <person name="Henrissat B."/>
            <person name="Kuo A."/>
            <person name="Liang C."/>
            <person name="Lipzen A."/>
            <person name="Lutzoni F."/>
            <person name="Magnuson J."/>
            <person name="Mondo S."/>
            <person name="Nolan M."/>
            <person name="Ohm R."/>
            <person name="Pangilinan J."/>
            <person name="Park H.-J."/>
            <person name="Ramirez L."/>
            <person name="Alfaro M."/>
            <person name="Sun H."/>
            <person name="Tritt A."/>
            <person name="Yoshinaga Y."/>
            <person name="Zwiers L.-H."/>
            <person name="Turgeon B."/>
            <person name="Goodwin S."/>
            <person name="Spatafora J."/>
            <person name="Crous P."/>
            <person name="Grigoriev I."/>
        </authorList>
    </citation>
    <scope>NUCLEOTIDE SEQUENCE</scope>
    <source>
        <strain evidence="1">CBS 122368</strain>
    </source>
</reference>
<evidence type="ECO:0000313" key="2">
    <source>
        <dbReference type="Proteomes" id="UP000800094"/>
    </source>
</evidence>
<accession>A0A6A6HY88</accession>
<dbReference type="RefSeq" id="XP_033677981.1">
    <property type="nucleotide sequence ID" value="XM_033819549.1"/>
</dbReference>
<protein>
    <submittedName>
        <fullName evidence="1">Uncharacterized protein</fullName>
    </submittedName>
</protein>